<evidence type="ECO:0000313" key="3">
    <source>
        <dbReference type="EMBL" id="GIF22060.1"/>
    </source>
</evidence>
<feature type="region of interest" description="Disordered" evidence="1">
    <location>
        <begin position="74"/>
        <end position="116"/>
    </location>
</feature>
<keyword evidence="4" id="KW-1185">Reference proteome</keyword>
<dbReference type="EMBL" id="BOMY01000033">
    <property type="protein sequence ID" value="GIF22060.1"/>
    <property type="molecule type" value="Genomic_DNA"/>
</dbReference>
<comment type="caution">
    <text evidence="3">The sequence shown here is derived from an EMBL/GenBank/DDBJ whole genome shotgun (WGS) entry which is preliminary data.</text>
</comment>
<sequence>MTSDDPIQPDVPPSGTGCVECLGDSGWWFHLRRCAQCGHIGCCDSSPAQHATAHWKATGHPVIQSFEPGEDWFWDYSTDEAGNGPELAPATSRPEDQPAPGPAGAVPGDWRHHLHR</sequence>
<dbReference type="Gene3D" id="3.30.40.10">
    <property type="entry name" value="Zinc/RING finger domain, C3HC4 (zinc finger)"/>
    <property type="match status" value="1"/>
</dbReference>
<name>A0A919NNG0_9ACTN</name>
<evidence type="ECO:0000259" key="2">
    <source>
        <dbReference type="PROSITE" id="PS50271"/>
    </source>
</evidence>
<dbReference type="RefSeq" id="WP_203809214.1">
    <property type="nucleotide sequence ID" value="NZ_BOMY01000033.1"/>
</dbReference>
<dbReference type="AlphaFoldDB" id="A0A919NNG0"/>
<dbReference type="InterPro" id="IPR013083">
    <property type="entry name" value="Znf_RING/FYVE/PHD"/>
</dbReference>
<dbReference type="InterPro" id="IPR001607">
    <property type="entry name" value="Znf_UBP"/>
</dbReference>
<protein>
    <recommendedName>
        <fullName evidence="2">UBP-type domain-containing protein</fullName>
    </recommendedName>
</protein>
<dbReference type="SUPFAM" id="SSF57850">
    <property type="entry name" value="RING/U-box"/>
    <property type="match status" value="1"/>
</dbReference>
<dbReference type="Proteomes" id="UP000623608">
    <property type="component" value="Unassembled WGS sequence"/>
</dbReference>
<evidence type="ECO:0000256" key="1">
    <source>
        <dbReference type="SAM" id="MobiDB-lite"/>
    </source>
</evidence>
<evidence type="ECO:0000313" key="4">
    <source>
        <dbReference type="Proteomes" id="UP000623608"/>
    </source>
</evidence>
<accession>A0A919NNG0</accession>
<proteinExistence type="predicted"/>
<dbReference type="GO" id="GO:0008270">
    <property type="term" value="F:zinc ion binding"/>
    <property type="evidence" value="ECO:0007669"/>
    <property type="project" value="InterPro"/>
</dbReference>
<reference evidence="3" key="1">
    <citation type="submission" date="2021-01" db="EMBL/GenBank/DDBJ databases">
        <title>Whole genome shotgun sequence of Actinoplanes tereljensis NBRC 105297.</title>
        <authorList>
            <person name="Komaki H."/>
            <person name="Tamura T."/>
        </authorList>
    </citation>
    <scope>NUCLEOTIDE SEQUENCE</scope>
    <source>
        <strain evidence="3">NBRC 105297</strain>
    </source>
</reference>
<dbReference type="PROSITE" id="PS50271">
    <property type="entry name" value="ZF_UBP"/>
    <property type="match status" value="1"/>
</dbReference>
<feature type="domain" description="UBP-type" evidence="2">
    <location>
        <begin position="1"/>
        <end position="98"/>
    </location>
</feature>
<dbReference type="Pfam" id="PF02148">
    <property type="entry name" value="zf-UBP"/>
    <property type="match status" value="1"/>
</dbReference>
<organism evidence="3 4">
    <name type="scientific">Paractinoplanes tereljensis</name>
    <dbReference type="NCBI Taxonomy" id="571912"/>
    <lineage>
        <taxon>Bacteria</taxon>
        <taxon>Bacillati</taxon>
        <taxon>Actinomycetota</taxon>
        <taxon>Actinomycetes</taxon>
        <taxon>Micromonosporales</taxon>
        <taxon>Micromonosporaceae</taxon>
        <taxon>Paractinoplanes</taxon>
    </lineage>
</organism>
<gene>
    <name evidence="3" type="ORF">Ate02nite_47900</name>
</gene>